<evidence type="ECO:0000313" key="2">
    <source>
        <dbReference type="Proteomes" id="UP001610432"/>
    </source>
</evidence>
<dbReference type="EMBL" id="JBFXLQ010000017">
    <property type="protein sequence ID" value="KAL2867680.1"/>
    <property type="molecule type" value="Genomic_DNA"/>
</dbReference>
<evidence type="ECO:0008006" key="3">
    <source>
        <dbReference type="Google" id="ProtNLM"/>
    </source>
</evidence>
<protein>
    <recommendedName>
        <fullName evidence="3">F-box domain-containing protein</fullName>
    </recommendedName>
</protein>
<keyword evidence="2" id="KW-1185">Reference proteome</keyword>
<dbReference type="Proteomes" id="UP001610432">
    <property type="component" value="Unassembled WGS sequence"/>
</dbReference>
<evidence type="ECO:0000313" key="1">
    <source>
        <dbReference type="EMBL" id="KAL2867680.1"/>
    </source>
</evidence>
<name>A0ABR4LT17_9EURO</name>
<reference evidence="1 2" key="1">
    <citation type="submission" date="2024-07" db="EMBL/GenBank/DDBJ databases">
        <title>Section-level genome sequencing and comparative genomics of Aspergillus sections Usti and Cavernicolus.</title>
        <authorList>
            <consortium name="Lawrence Berkeley National Laboratory"/>
            <person name="Nybo J.L."/>
            <person name="Vesth T.C."/>
            <person name="Theobald S."/>
            <person name="Frisvad J.C."/>
            <person name="Larsen T.O."/>
            <person name="Kjaerboelling I."/>
            <person name="Rothschild-Mancinelli K."/>
            <person name="Lyhne E.K."/>
            <person name="Kogle M.E."/>
            <person name="Barry K."/>
            <person name="Clum A."/>
            <person name="Na H."/>
            <person name="Ledsgaard L."/>
            <person name="Lin J."/>
            <person name="Lipzen A."/>
            <person name="Kuo A."/>
            <person name="Riley R."/>
            <person name="Mondo S."/>
            <person name="Labutti K."/>
            <person name="Haridas S."/>
            <person name="Pangalinan J."/>
            <person name="Salamov A.A."/>
            <person name="Simmons B.A."/>
            <person name="Magnuson J.K."/>
            <person name="Chen J."/>
            <person name="Drula E."/>
            <person name="Henrissat B."/>
            <person name="Wiebenga A."/>
            <person name="Lubbers R.J."/>
            <person name="Gomes A.C."/>
            <person name="Macurrencykelacurrency M.R."/>
            <person name="Stajich J."/>
            <person name="Grigoriev I.V."/>
            <person name="Mortensen U.H."/>
            <person name="De Vries R.P."/>
            <person name="Baker S.E."/>
            <person name="Andersen M.R."/>
        </authorList>
    </citation>
    <scope>NUCLEOTIDE SEQUENCE [LARGE SCALE GENOMIC DNA]</scope>
    <source>
        <strain evidence="1 2">CBS 449.75</strain>
    </source>
</reference>
<gene>
    <name evidence="1" type="ORF">BJX67DRAFT_76015</name>
</gene>
<accession>A0ABR4LT17</accession>
<sequence>MKSLSSLPEEVIALILQSCDSFHQIRCLILASKRMNSAWIRYERAILWQVGQVAITGFSDALIAVRATKIATDALLRGELPPDPFPVSELSGDVWKPSLEELKQVQTLQYVANYLEQEIRSHDLFIAMPDSFDTDRHEWARLRWKVWHEECHRAIYRHLAAGAILYRGYHEPIVSDGRPADFLAALIEIMESGEELEYATEGWFSASDRAYLSEIPLYSIRDYHMSEKVFRALEDLFVAESGKRELFQPAGVFSSRHPERVRSLFQSFRRYTDIRNPQSLDGHHVENLFHQILHFMFMVEQCPQQFILDARGTHDNKPEKASEKEQSTLAIFFEAFVPTKITIRDKAEVSGALALPGLESKTLKDSNYFGFQYMDTLLTKVWQVGGIPNCYGRDDRPPRPQFYFAEYMLRKYFGLRFANEDTAKSLEQSPWDAFTQYGGVFSNVPSHVFFDGEGLFQSSDDPLPPLYYKDAFE</sequence>
<organism evidence="1 2">
    <name type="scientific">Aspergillus lucknowensis</name>
    <dbReference type="NCBI Taxonomy" id="176173"/>
    <lineage>
        <taxon>Eukaryota</taxon>
        <taxon>Fungi</taxon>
        <taxon>Dikarya</taxon>
        <taxon>Ascomycota</taxon>
        <taxon>Pezizomycotina</taxon>
        <taxon>Eurotiomycetes</taxon>
        <taxon>Eurotiomycetidae</taxon>
        <taxon>Eurotiales</taxon>
        <taxon>Aspergillaceae</taxon>
        <taxon>Aspergillus</taxon>
        <taxon>Aspergillus subgen. Nidulantes</taxon>
    </lineage>
</organism>
<comment type="caution">
    <text evidence="1">The sequence shown here is derived from an EMBL/GenBank/DDBJ whole genome shotgun (WGS) entry which is preliminary data.</text>
</comment>
<dbReference type="RefSeq" id="XP_070886659.1">
    <property type="nucleotide sequence ID" value="XM_071035398.1"/>
</dbReference>
<dbReference type="GeneID" id="98150470"/>
<proteinExistence type="predicted"/>